<protein>
    <recommendedName>
        <fullName evidence="5">SPOR domain-containing protein</fullName>
    </recommendedName>
</protein>
<dbReference type="Gene3D" id="2.60.40.10">
    <property type="entry name" value="Immunoglobulins"/>
    <property type="match status" value="1"/>
</dbReference>
<comment type="caution">
    <text evidence="6">The sequence shown here is derived from an EMBL/GenBank/DDBJ whole genome shotgun (WGS) entry which is preliminary data.</text>
</comment>
<dbReference type="InterPro" id="IPR007730">
    <property type="entry name" value="SPOR-like_dom"/>
</dbReference>
<dbReference type="eggNOG" id="COG3188">
    <property type="taxonomic scope" value="Bacteria"/>
</dbReference>
<dbReference type="GO" id="GO:0005576">
    <property type="term" value="C:extracellular region"/>
    <property type="evidence" value="ECO:0007669"/>
    <property type="project" value="UniProtKB-SubCell"/>
</dbReference>
<dbReference type="InterPro" id="IPR033764">
    <property type="entry name" value="Sdr_B"/>
</dbReference>
<evidence type="ECO:0000313" key="6">
    <source>
        <dbReference type="EMBL" id="EAR29589.1"/>
    </source>
</evidence>
<keyword evidence="7" id="KW-1185">Reference proteome</keyword>
<feature type="signal peptide" evidence="4">
    <location>
        <begin position="1"/>
        <end position="31"/>
    </location>
</feature>
<dbReference type="PROSITE" id="PS51724">
    <property type="entry name" value="SPOR"/>
    <property type="match status" value="1"/>
</dbReference>
<dbReference type="Proteomes" id="UP000006201">
    <property type="component" value="Unassembled WGS sequence"/>
</dbReference>
<keyword evidence="3 4" id="KW-0732">Signal</keyword>
<proteinExistence type="predicted"/>
<dbReference type="Gene3D" id="3.30.70.1070">
    <property type="entry name" value="Sporulation related repeat"/>
    <property type="match status" value="1"/>
</dbReference>
<reference evidence="6 7" key="1">
    <citation type="submission" date="2006-02" db="EMBL/GenBank/DDBJ databases">
        <authorList>
            <person name="Moran M.A."/>
            <person name="Kjelleberg S."/>
            <person name="Egan S."/>
            <person name="Saunders N."/>
            <person name="Thomas T."/>
            <person name="Ferriera S."/>
            <person name="Johnson J."/>
            <person name="Kravitz S."/>
            <person name="Halpern A."/>
            <person name="Remington K."/>
            <person name="Beeson K."/>
            <person name="Tran B."/>
            <person name="Rogers Y.-H."/>
            <person name="Friedman R."/>
            <person name="Venter J.C."/>
        </authorList>
    </citation>
    <scope>NUCLEOTIDE SEQUENCE [LARGE SCALE GENOMIC DNA]</scope>
    <source>
        <strain evidence="6 7">D2</strain>
    </source>
</reference>
<evidence type="ECO:0000256" key="3">
    <source>
        <dbReference type="ARBA" id="ARBA00022729"/>
    </source>
</evidence>
<dbReference type="STRING" id="87626.PTD2_12254"/>
<dbReference type="HOGENOM" id="CLU_273289_0_0_6"/>
<dbReference type="GO" id="GO:0042834">
    <property type="term" value="F:peptidoglycan binding"/>
    <property type="evidence" value="ECO:0007669"/>
    <property type="project" value="InterPro"/>
</dbReference>
<dbReference type="RefSeq" id="WP_009837463.1">
    <property type="nucleotide sequence ID" value="NZ_AAOH01000002.1"/>
</dbReference>
<evidence type="ECO:0000256" key="4">
    <source>
        <dbReference type="SAM" id="SignalP"/>
    </source>
</evidence>
<accession>A4C6I5</accession>
<evidence type="ECO:0000259" key="5">
    <source>
        <dbReference type="PROSITE" id="PS51724"/>
    </source>
</evidence>
<organism evidence="6 7">
    <name type="scientific">Pseudoalteromonas tunicata D2</name>
    <dbReference type="NCBI Taxonomy" id="87626"/>
    <lineage>
        <taxon>Bacteria</taxon>
        <taxon>Pseudomonadati</taxon>
        <taxon>Pseudomonadota</taxon>
        <taxon>Gammaproteobacteria</taxon>
        <taxon>Alteromonadales</taxon>
        <taxon>Pseudoalteromonadaceae</taxon>
        <taxon>Pseudoalteromonas</taxon>
    </lineage>
</organism>
<evidence type="ECO:0000256" key="1">
    <source>
        <dbReference type="ARBA" id="ARBA00004613"/>
    </source>
</evidence>
<dbReference type="EMBL" id="AAOH01000002">
    <property type="protein sequence ID" value="EAR29589.1"/>
    <property type="molecule type" value="Genomic_DNA"/>
</dbReference>
<dbReference type="SUPFAM" id="SSF49478">
    <property type="entry name" value="Cna protein B-type domain"/>
    <property type="match status" value="1"/>
</dbReference>
<feature type="domain" description="SPOR" evidence="5">
    <location>
        <begin position="1007"/>
        <end position="1084"/>
    </location>
</feature>
<name>A4C6I5_9GAMM</name>
<evidence type="ECO:0000256" key="2">
    <source>
        <dbReference type="ARBA" id="ARBA00022525"/>
    </source>
</evidence>
<evidence type="ECO:0000313" key="7">
    <source>
        <dbReference type="Proteomes" id="UP000006201"/>
    </source>
</evidence>
<dbReference type="InterPro" id="IPR036680">
    <property type="entry name" value="SPOR-like_sf"/>
</dbReference>
<feature type="chain" id="PRO_5002665949" description="SPOR domain-containing protein" evidence="4">
    <location>
        <begin position="32"/>
        <end position="1181"/>
    </location>
</feature>
<keyword evidence="2" id="KW-0964">Secreted</keyword>
<gene>
    <name evidence="6" type="ORF">PTD2_12254</name>
</gene>
<dbReference type="Pfam" id="PF05036">
    <property type="entry name" value="SPOR"/>
    <property type="match status" value="2"/>
</dbReference>
<sequence length="1181" mass="132756">MFDNKVIVSFFKQYLVLLVVCMSLSSAKVYAESFTKVVVDENEYILVDVAVNDWTLLTNIEIYQVGEQYFIPFLTIAEALEIKNSSRLNDNYLNVVIGDKSYWLDINKQQSNLEAASTLLLSWADSDFDRLLSLELFSLLIDSNIEYDSSKLKINITSKKEEFLFPVEIRMNRSQEDKRIKKMRISNKEPAFFKSQEVLLDHYHLITPPSGNVGFSVFSSNKNNLNYSTGINLSSDLLFHSAILSLGKGKDSDLRGNLRFFGAPDSPDEKLPFGITNYEFGDISMASTGVNASGYGVGVTFRSDNKNYSRDFGKTVIEGQAVPGWEAELYSGSYFIAQQKVSENGTYRFEDVVTEYGVNTFKVKLFGPYGESEERIETIKISGSWLKPGENRFKGGFVDNNSFLLHGGVNGYSPDNLYYAWDYGISDDYQLGIGLAAQRNRDTDPFDKELTLKLQSTFTDLIVNNELSIDNNKDINASVEGLGQINESYNYGFRYNYFKRNIETGNLSRDFDTHSLSANINGYSDFIFPLGYSLGAGAINTSEGTRLNRVNARVSWNTFDMNFYNNLEYVPVENKKDYYRGSFGFSTHAAGGRINMETSYKYEDTFDLTSTRINFNKDFENGYSMNGRAEYFRYLDENNPLLKEWTDEWEVTSSVTKSFELFNVSALAQFDSEHNWSIGLGVNFSLGYDHINNELQIANGGLFGGGTLDLTAYLDRNSNNILDENDLALEGVEFGPYQSWKGRKTGSTGRVVMQGVPSNKVVNFSGAWKRGVSPSVSSYSLYTHNGGYIKANIPFTIKTDVIGFLYSGINDSGDAIKDVEIQLVDHNQKLIGKTITSHDGYYEFTNVNAGNYHIRIDLAFLDARGLKSQPGVFELSTPPQGGFVEVEPFYVYARNNDVAIDAVKKVEFNTENYDPAIEQTTAGKGIFVKADKKIFKESTFKRKPVQLKSATVVKNNFTQVKAENSFIETKINGSDVISEIESTAPSIEQNEIETIPADVIAEVNVPVKVNNDWGLQFGSYENEANAQDDLNKLSRKIPNLKLQVVSLDNFFKLLAIGFSSYDEAAVSSQQLRLEQNVDSFVTKVKSNLAKVVNNPKISQIEYDNYFSIQVAAVKSLEQAKEIYKKLPADFDYYTGENQKNIILFIGLYSNKQEALAALETNVGLNGWVRSLKNVKNINKVN</sequence>
<dbReference type="AlphaFoldDB" id="A4C6I5"/>
<comment type="subcellular location">
    <subcellularLocation>
        <location evidence="1">Secreted</location>
    </subcellularLocation>
</comment>
<dbReference type="InterPro" id="IPR013783">
    <property type="entry name" value="Ig-like_fold"/>
</dbReference>
<dbReference type="OrthoDB" id="121544at2"/>
<dbReference type="Pfam" id="PF17210">
    <property type="entry name" value="SdrD_B"/>
    <property type="match status" value="1"/>
</dbReference>